<feature type="domain" description="Glycosyl transferase family 1" evidence="2">
    <location>
        <begin position="183"/>
        <end position="327"/>
    </location>
</feature>
<dbReference type="InterPro" id="IPR001296">
    <property type="entry name" value="Glyco_trans_1"/>
</dbReference>
<accession>A0ABV8ADL6</accession>
<dbReference type="Pfam" id="PF13439">
    <property type="entry name" value="Glyco_transf_4"/>
    <property type="match status" value="1"/>
</dbReference>
<keyword evidence="5" id="KW-1185">Reference proteome</keyword>
<dbReference type="CDD" id="cd03809">
    <property type="entry name" value="GT4_MtfB-like"/>
    <property type="match status" value="1"/>
</dbReference>
<dbReference type="Gene3D" id="3.40.50.2000">
    <property type="entry name" value="Glycogen Phosphorylase B"/>
    <property type="match status" value="2"/>
</dbReference>
<evidence type="ECO:0000259" key="2">
    <source>
        <dbReference type="Pfam" id="PF00534"/>
    </source>
</evidence>
<dbReference type="SUPFAM" id="SSF53756">
    <property type="entry name" value="UDP-Glycosyltransferase/glycogen phosphorylase"/>
    <property type="match status" value="1"/>
</dbReference>
<proteinExistence type="predicted"/>
<reference evidence="5" key="1">
    <citation type="journal article" date="2019" name="Int. J. Syst. Evol. Microbiol.">
        <title>The Global Catalogue of Microorganisms (GCM) 10K type strain sequencing project: providing services to taxonomists for standard genome sequencing and annotation.</title>
        <authorList>
            <consortium name="The Broad Institute Genomics Platform"/>
            <consortium name="The Broad Institute Genome Sequencing Center for Infectious Disease"/>
            <person name="Wu L."/>
            <person name="Ma J."/>
        </authorList>
    </citation>
    <scope>NUCLEOTIDE SEQUENCE [LARGE SCALE GENOMIC DNA]</scope>
    <source>
        <strain evidence="5">CECT 8979</strain>
    </source>
</reference>
<evidence type="ECO:0000256" key="1">
    <source>
        <dbReference type="ARBA" id="ARBA00022679"/>
    </source>
</evidence>
<gene>
    <name evidence="4" type="ORF">ACFOSX_02935</name>
</gene>
<protein>
    <submittedName>
        <fullName evidence="4">Glycosyltransferase family 4 protein</fullName>
    </submittedName>
</protein>
<dbReference type="Pfam" id="PF00534">
    <property type="entry name" value="Glycos_transf_1"/>
    <property type="match status" value="1"/>
</dbReference>
<evidence type="ECO:0000313" key="4">
    <source>
        <dbReference type="EMBL" id="MFC3876176.1"/>
    </source>
</evidence>
<organism evidence="4 5">
    <name type="scientific">Winogradskyella maritima</name>
    <dbReference type="NCBI Taxonomy" id="1517766"/>
    <lineage>
        <taxon>Bacteria</taxon>
        <taxon>Pseudomonadati</taxon>
        <taxon>Bacteroidota</taxon>
        <taxon>Flavobacteriia</taxon>
        <taxon>Flavobacteriales</taxon>
        <taxon>Flavobacteriaceae</taxon>
        <taxon>Winogradskyella</taxon>
    </lineage>
</organism>
<dbReference type="InterPro" id="IPR028098">
    <property type="entry name" value="Glyco_trans_4-like_N"/>
</dbReference>
<sequence>MAKKKILIDAHVFDDKHQGTRTYLKGLYNALLPIAKDWHFYFVARNVDILQREIIKNENVTFLPLKYKSKYLRLGFEIPYLIWKHKIDYAHFQYIRPPYKNCKFIVTLHDILFEEEKLKMFFPERYRFMNHNLFKWSAKTADILLTVSEYSKKQIVKHYDIHPDKIEITPNAPKTYIINSETQLKVPNKYILYVSRIEPRKNHLNLIKAFIASKLYEQGYKLVFIGKRDLFCEELETYLENNKDLNENHLIWLESVSNDTLAAYYSNCELFVFPSFAEGFGIPPLEAMSYGAKMICSDRTAMADFHFPEKISFNPDDVEEIQEKMMLQLEHITQPDIHLYKNLLRKYNWKNIASNYFNTLHRYSEG</sequence>
<dbReference type="RefSeq" id="WP_386096846.1">
    <property type="nucleotide sequence ID" value="NZ_JBHSAT010000004.1"/>
</dbReference>
<comment type="caution">
    <text evidence="4">The sequence shown here is derived from an EMBL/GenBank/DDBJ whole genome shotgun (WGS) entry which is preliminary data.</text>
</comment>
<dbReference type="PANTHER" id="PTHR46401">
    <property type="entry name" value="GLYCOSYLTRANSFERASE WBBK-RELATED"/>
    <property type="match status" value="1"/>
</dbReference>
<dbReference type="PANTHER" id="PTHR46401:SF2">
    <property type="entry name" value="GLYCOSYLTRANSFERASE WBBK-RELATED"/>
    <property type="match status" value="1"/>
</dbReference>
<keyword evidence="1" id="KW-0808">Transferase</keyword>
<evidence type="ECO:0000259" key="3">
    <source>
        <dbReference type="Pfam" id="PF13439"/>
    </source>
</evidence>
<feature type="domain" description="Glycosyltransferase subfamily 4-like N-terminal" evidence="3">
    <location>
        <begin position="42"/>
        <end position="171"/>
    </location>
</feature>
<dbReference type="EMBL" id="JBHSAT010000004">
    <property type="protein sequence ID" value="MFC3876176.1"/>
    <property type="molecule type" value="Genomic_DNA"/>
</dbReference>
<evidence type="ECO:0000313" key="5">
    <source>
        <dbReference type="Proteomes" id="UP001595812"/>
    </source>
</evidence>
<name>A0ABV8ADL6_9FLAO</name>
<dbReference type="Proteomes" id="UP001595812">
    <property type="component" value="Unassembled WGS sequence"/>
</dbReference>